<dbReference type="CDD" id="cd21538">
    <property type="entry name" value="SPOC_TFIIS"/>
    <property type="match status" value="1"/>
</dbReference>
<dbReference type="EMBL" id="JBCGBO010000004">
    <property type="protein sequence ID" value="KAK9210217.1"/>
    <property type="molecule type" value="Genomic_DNA"/>
</dbReference>
<keyword evidence="3" id="KW-1185">Reference proteome</keyword>
<dbReference type="GO" id="GO:0006351">
    <property type="term" value="P:DNA-templated transcription"/>
    <property type="evidence" value="ECO:0007669"/>
    <property type="project" value="TreeGrafter"/>
</dbReference>
<comment type="caution">
    <text evidence="2">The sequence shown here is derived from an EMBL/GenBank/DDBJ whole genome shotgun (WGS) entry which is preliminary data.</text>
</comment>
<dbReference type="GO" id="GO:0005634">
    <property type="term" value="C:nucleus"/>
    <property type="evidence" value="ECO:0007669"/>
    <property type="project" value="TreeGrafter"/>
</dbReference>
<reference evidence="2 3" key="1">
    <citation type="submission" date="2024-05" db="EMBL/GenBank/DDBJ databases">
        <title>Haplotype-resolved chromosome-level genome assembly of Huyou (Citrus changshanensis).</title>
        <authorList>
            <person name="Miao C."/>
            <person name="Chen W."/>
            <person name="Wu Y."/>
            <person name="Wang L."/>
            <person name="Zhao S."/>
            <person name="Grierson D."/>
            <person name="Xu C."/>
            <person name="Chen K."/>
        </authorList>
    </citation>
    <scope>NUCLEOTIDE SEQUENCE [LARGE SCALE GENOMIC DNA]</scope>
    <source>
        <strain evidence="2">01-14</strain>
        <tissue evidence="2">Leaf</tissue>
    </source>
</reference>
<dbReference type="PANTHER" id="PTHR11477:SF37">
    <property type="entry name" value="SPEN PARALOGUE AND ORTHOLOGUE SPOC C-TERMINAL DOMAIN-CONTAINING PROTEIN"/>
    <property type="match status" value="1"/>
</dbReference>
<evidence type="ECO:0000259" key="1">
    <source>
        <dbReference type="Pfam" id="PF07744"/>
    </source>
</evidence>
<evidence type="ECO:0000313" key="3">
    <source>
        <dbReference type="Proteomes" id="UP001428341"/>
    </source>
</evidence>
<evidence type="ECO:0000313" key="2">
    <source>
        <dbReference type="EMBL" id="KAK9210217.1"/>
    </source>
</evidence>
<organism evidence="2 3">
    <name type="scientific">Citrus x changshan-huyou</name>
    <dbReference type="NCBI Taxonomy" id="2935761"/>
    <lineage>
        <taxon>Eukaryota</taxon>
        <taxon>Viridiplantae</taxon>
        <taxon>Streptophyta</taxon>
        <taxon>Embryophyta</taxon>
        <taxon>Tracheophyta</taxon>
        <taxon>Spermatophyta</taxon>
        <taxon>Magnoliopsida</taxon>
        <taxon>eudicotyledons</taxon>
        <taxon>Gunneridae</taxon>
        <taxon>Pentapetalae</taxon>
        <taxon>rosids</taxon>
        <taxon>malvids</taxon>
        <taxon>Sapindales</taxon>
        <taxon>Rutaceae</taxon>
        <taxon>Aurantioideae</taxon>
        <taxon>Citrus</taxon>
    </lineage>
</organism>
<proteinExistence type="predicted"/>
<dbReference type="InterPro" id="IPR012921">
    <property type="entry name" value="SPOC_C"/>
</dbReference>
<name>A0AAP0MGU2_9ROSI</name>
<protein>
    <recommendedName>
        <fullName evidence="1">Spen paralogue and orthologue SPOC C-terminal domain-containing protein</fullName>
    </recommendedName>
</protein>
<gene>
    <name evidence="2" type="ORF">WN944_002587</name>
</gene>
<dbReference type="Proteomes" id="UP001428341">
    <property type="component" value="Unassembled WGS sequence"/>
</dbReference>
<dbReference type="AlphaFoldDB" id="A0AAP0MGU2"/>
<accession>A0AAP0MGU2</accession>
<feature type="domain" description="Spen paralogue and orthologue SPOC C-terminal" evidence="1">
    <location>
        <begin position="62"/>
        <end position="206"/>
    </location>
</feature>
<dbReference type="PANTHER" id="PTHR11477">
    <property type="entry name" value="TRANSCRIPTION FACTOR S-II ZINC FINGER DOMAIN-CONTAINING PROTEIN"/>
    <property type="match status" value="1"/>
</dbReference>
<dbReference type="Pfam" id="PF07744">
    <property type="entry name" value="SPOC"/>
    <property type="match status" value="1"/>
</dbReference>
<sequence>MAREATELVNYLEFDHRSTGKRKRAAVEQQQPVSVAAASLVPRACIERSENEISSKRAPAAAEKLWDGSLQLSSSVHVSAVAFFKSGEKMCDVQWSDIAEVKGKVRLDAFEKYIQDLSRSRNRRLMVVSLCWKEGSSISGLVGMQKVAESYKEWERVGFAKLSPGVDLYVCPRSDTIITILAKHGFFKGMAAILDYKDSMIGCVVRRKSRESTGSATEKFYCKNCSLSEKFLNSSFGSSNHMSAEKDLSREQPIQKSIRIAREKESNALESAGNWGNEVKHLKTVLRPDSFLDSKCVTDSASLKGSMSQSSEVEAPPIHKSSMERTKLSLVAHEPVLSVLSDVTKQPASTLEDLPEFDFGTACGIFLTPKSVHAATVDTKLLTRGSKKMDGLMQPTMPTSQSPSTFNNQRLEILNPILFPLNEIQRMPLLKKVNEHGEPQTAQSRGIGMPVTATAVNSKNLFEDDDMHEWRPRKFELSKLSVPQVTSPSVNSSPLEVPNPTIRHFSFVPPITSPPITSVPLKAPNSTLRSYSLSLPRPSPPIIHPSITFGPLRVSNSTLSFSLSHPRPSLAVLPLTSPSITSYPLKVPNSSSRSFSLSHPVVAYPHCFNHAFPRANYYPMDTTVRVVPQRPPEGYVQMVPGSSMVISSSANPQFGPPPNSLAVKLPVNPVGLGGWRP</sequence>